<protein>
    <recommendedName>
        <fullName evidence="4">Peptidase MA-like domain-containing protein</fullName>
    </recommendedName>
</protein>
<feature type="region of interest" description="Disordered" evidence="1">
    <location>
        <begin position="37"/>
        <end position="69"/>
    </location>
</feature>
<evidence type="ECO:0000313" key="3">
    <source>
        <dbReference type="Proteomes" id="UP000236642"/>
    </source>
</evidence>
<dbReference type="SUPFAM" id="SSF54427">
    <property type="entry name" value="NTF2-like"/>
    <property type="match status" value="1"/>
</dbReference>
<sequence>MTWRRQLTRVIPFASAWQAFLIGSALLLLTACGLSPTASRATPTATPPPSPTRPPRPTATPTPEAGALPQGRFAVGYAGEPSNGIAMEVPAFEIRDRRLRVYAAFAHRGERSQSFYAPLEPGRSAELRVGGRRLEPVAVSGNFEEDICPEYPPSRKICLWIVGAVERGWFEFELPESASPPFVFRFPGFGQAELRPEKPLSGEVWDLPPGPFPQGEWTFKGLSAFRHPRVGVDLIFRRIQADGRRMQVDLELRKPKGLLVIGNLPGPGELGAVYAAGHQMFPIQFPEDLKEMLPPGDTTRLSVTLVYSAPTAAGPIVFRLEGWPLARFDPATGELTEVDWNGQAFVLAPTPTPSPARIARQEIEALIGTMAEALRRRDPEAFLASFDPKAEADRESIRAVISGGGWPLQDLRVEIAGGDFDPDEARNVSLDLSTGLEGFPADERWHYPAEADFRKVDGAWRVTRWSWEAIPPWARLPGRAWTSEHFTLIGPEGLAEGTAREVLDELEEAYRDLSARLPQEVIRPRYLALYAPDRRTFRALTGKDPQLTLGVAFYRTVPVVEDGEVTGFRASETLMVLNAEGVRGYRQTDPINGRSAVLRHELVHMILAPWTRPWTPGWLVEGAAMTYAGQPYWKELKGEIQGLESMTYTTQFGHIGDIFGTATARQYALASAMAEFVRERYGDAAFLALYRAYAEVPVETVEKHLPVFGLAALVQASMEGIAEEVTPAFMQKHLGADPAAFQAAFLEWWKAKR</sequence>
<proteinExistence type="predicted"/>
<evidence type="ECO:0000313" key="2">
    <source>
        <dbReference type="EMBL" id="GBD08937.1"/>
    </source>
</evidence>
<dbReference type="AlphaFoldDB" id="A0A2H5Y666"/>
<dbReference type="PROSITE" id="PS51257">
    <property type="entry name" value="PROKAR_LIPOPROTEIN"/>
    <property type="match status" value="1"/>
</dbReference>
<comment type="caution">
    <text evidence="2">The sequence shown here is derived from an EMBL/GenBank/DDBJ whole genome shotgun (WGS) entry which is preliminary data.</text>
</comment>
<dbReference type="InterPro" id="IPR032710">
    <property type="entry name" value="NTF2-like_dom_sf"/>
</dbReference>
<dbReference type="EMBL" id="BEHY01000022">
    <property type="protein sequence ID" value="GBD08937.1"/>
    <property type="molecule type" value="Genomic_DNA"/>
</dbReference>
<reference evidence="3" key="1">
    <citation type="submission" date="2017-09" db="EMBL/GenBank/DDBJ databases">
        <title>Metaegenomics of thermophilic ammonia-oxidizing enrichment culture.</title>
        <authorList>
            <person name="Kato S."/>
            <person name="Suzuki K."/>
        </authorList>
    </citation>
    <scope>NUCLEOTIDE SEQUENCE [LARGE SCALE GENOMIC DNA]</scope>
</reference>
<name>A0A2H5Y666_9CHLR</name>
<evidence type="ECO:0008006" key="4">
    <source>
        <dbReference type="Google" id="ProtNLM"/>
    </source>
</evidence>
<gene>
    <name evidence="2" type="ORF">HRbin22_01183</name>
</gene>
<evidence type="ECO:0000256" key="1">
    <source>
        <dbReference type="SAM" id="MobiDB-lite"/>
    </source>
</evidence>
<accession>A0A2H5Y666</accession>
<feature type="compositionally biased region" description="Pro residues" evidence="1">
    <location>
        <begin position="45"/>
        <end position="60"/>
    </location>
</feature>
<dbReference type="Proteomes" id="UP000236642">
    <property type="component" value="Unassembled WGS sequence"/>
</dbReference>
<organism evidence="2 3">
    <name type="scientific">Candidatus Thermoflexus japonica</name>
    <dbReference type="NCBI Taxonomy" id="2035417"/>
    <lineage>
        <taxon>Bacteria</taxon>
        <taxon>Bacillati</taxon>
        <taxon>Chloroflexota</taxon>
        <taxon>Thermoflexia</taxon>
        <taxon>Thermoflexales</taxon>
        <taxon>Thermoflexaceae</taxon>
        <taxon>Thermoflexus</taxon>
    </lineage>
</organism>